<protein>
    <submittedName>
        <fullName evidence="6">Major facilitator superfamily permease</fullName>
    </submittedName>
</protein>
<feature type="domain" description="Major facilitator superfamily (MFS) profile" evidence="5">
    <location>
        <begin position="9"/>
        <end position="388"/>
    </location>
</feature>
<accession>K7A6K6</accession>
<feature type="transmembrane region" description="Helical" evidence="4">
    <location>
        <begin position="276"/>
        <end position="293"/>
    </location>
</feature>
<feature type="transmembrane region" description="Helical" evidence="4">
    <location>
        <begin position="245"/>
        <end position="264"/>
    </location>
</feature>
<feature type="transmembrane region" description="Helical" evidence="4">
    <location>
        <begin position="364"/>
        <end position="384"/>
    </location>
</feature>
<evidence type="ECO:0000256" key="2">
    <source>
        <dbReference type="ARBA" id="ARBA00022989"/>
    </source>
</evidence>
<dbReference type="SUPFAM" id="SSF103473">
    <property type="entry name" value="MFS general substrate transporter"/>
    <property type="match status" value="1"/>
</dbReference>
<dbReference type="GO" id="GO:0022857">
    <property type="term" value="F:transmembrane transporter activity"/>
    <property type="evidence" value="ECO:0007669"/>
    <property type="project" value="InterPro"/>
</dbReference>
<feature type="transmembrane region" description="Helical" evidence="4">
    <location>
        <begin position="338"/>
        <end position="358"/>
    </location>
</feature>
<keyword evidence="7" id="KW-1185">Reference proteome</keyword>
<evidence type="ECO:0000259" key="5">
    <source>
        <dbReference type="PROSITE" id="PS50850"/>
    </source>
</evidence>
<evidence type="ECO:0000256" key="1">
    <source>
        <dbReference type="ARBA" id="ARBA00022692"/>
    </source>
</evidence>
<dbReference type="InterPro" id="IPR010645">
    <property type="entry name" value="MFS_4"/>
</dbReference>
<dbReference type="PANTHER" id="PTHR23537:SF1">
    <property type="entry name" value="SUGAR TRANSPORTER"/>
    <property type="match status" value="1"/>
</dbReference>
<gene>
    <name evidence="6" type="ORF">GPLA_0174</name>
</gene>
<keyword evidence="1 4" id="KW-0812">Transmembrane</keyword>
<dbReference type="PANTHER" id="PTHR23537">
    <property type="match status" value="1"/>
</dbReference>
<evidence type="ECO:0000313" key="6">
    <source>
        <dbReference type="EMBL" id="GAC31095.1"/>
    </source>
</evidence>
<dbReference type="InterPro" id="IPR036259">
    <property type="entry name" value="MFS_trans_sf"/>
</dbReference>
<evidence type="ECO:0000313" key="7">
    <source>
        <dbReference type="Proteomes" id="UP000006322"/>
    </source>
</evidence>
<dbReference type="RefSeq" id="WP_007102903.1">
    <property type="nucleotide sequence ID" value="NZ_BAER01000012.1"/>
</dbReference>
<feature type="transmembrane region" description="Helical" evidence="4">
    <location>
        <begin position="299"/>
        <end position="326"/>
    </location>
</feature>
<feature type="transmembrane region" description="Helical" evidence="4">
    <location>
        <begin position="210"/>
        <end position="233"/>
    </location>
</feature>
<dbReference type="Proteomes" id="UP000006322">
    <property type="component" value="Unassembled WGS sequence"/>
</dbReference>
<feature type="transmembrane region" description="Helical" evidence="4">
    <location>
        <begin position="140"/>
        <end position="162"/>
    </location>
</feature>
<feature type="transmembrane region" description="Helical" evidence="4">
    <location>
        <begin position="80"/>
        <end position="100"/>
    </location>
</feature>
<evidence type="ECO:0000256" key="3">
    <source>
        <dbReference type="ARBA" id="ARBA00023136"/>
    </source>
</evidence>
<proteinExistence type="predicted"/>
<keyword evidence="2 4" id="KW-1133">Transmembrane helix</keyword>
<dbReference type="GO" id="GO:0005886">
    <property type="term" value="C:plasma membrane"/>
    <property type="evidence" value="ECO:0007669"/>
    <property type="project" value="TreeGrafter"/>
</dbReference>
<feature type="transmembrane region" description="Helical" evidence="4">
    <location>
        <begin position="168"/>
        <end position="186"/>
    </location>
</feature>
<dbReference type="Pfam" id="PF06779">
    <property type="entry name" value="MFS_4"/>
    <property type="match status" value="1"/>
</dbReference>
<keyword evidence="3 4" id="KW-0472">Membrane</keyword>
<comment type="caution">
    <text evidence="6">The sequence shown here is derived from an EMBL/GenBank/DDBJ whole genome shotgun (WGS) entry which is preliminary data.</text>
</comment>
<reference evidence="7" key="1">
    <citation type="journal article" date="2014" name="Environ. Microbiol.">
        <title>Comparative genomics of the marine bacterial genus Glaciecola reveals the high degree of genomic diversity and genomic characteristic for cold adaptation.</title>
        <authorList>
            <person name="Qin Q.L."/>
            <person name="Xie B.B."/>
            <person name="Yu Y."/>
            <person name="Shu Y.L."/>
            <person name="Rong J.C."/>
            <person name="Zhang Y.J."/>
            <person name="Zhao D.L."/>
            <person name="Chen X.L."/>
            <person name="Zhang X.Y."/>
            <person name="Chen B."/>
            <person name="Zhou B.C."/>
            <person name="Zhang Y.Z."/>
        </authorList>
    </citation>
    <scope>NUCLEOTIDE SEQUENCE [LARGE SCALE GENOMIC DNA]</scope>
    <source>
        <strain evidence="7">LMG 21857</strain>
    </source>
</reference>
<organism evidence="6 7">
    <name type="scientific">Paraglaciecola polaris LMG 21857</name>
    <dbReference type="NCBI Taxonomy" id="1129793"/>
    <lineage>
        <taxon>Bacteria</taxon>
        <taxon>Pseudomonadati</taxon>
        <taxon>Pseudomonadota</taxon>
        <taxon>Gammaproteobacteria</taxon>
        <taxon>Alteromonadales</taxon>
        <taxon>Alteromonadaceae</taxon>
        <taxon>Paraglaciecola</taxon>
    </lineage>
</organism>
<name>K7A6K6_9ALTE</name>
<feature type="transmembrane region" description="Helical" evidence="4">
    <location>
        <begin position="49"/>
        <end position="68"/>
    </location>
</feature>
<dbReference type="InterPro" id="IPR020846">
    <property type="entry name" value="MFS_dom"/>
</dbReference>
<feature type="transmembrane region" description="Helical" evidence="4">
    <location>
        <begin position="9"/>
        <end position="29"/>
    </location>
</feature>
<dbReference type="OrthoDB" id="9797953at2"/>
<feature type="transmembrane region" description="Helical" evidence="4">
    <location>
        <begin position="106"/>
        <end position="128"/>
    </location>
</feature>
<dbReference type="EMBL" id="BAER01000012">
    <property type="protein sequence ID" value="GAC31095.1"/>
    <property type="molecule type" value="Genomic_DNA"/>
</dbReference>
<dbReference type="PROSITE" id="PS50850">
    <property type="entry name" value="MFS"/>
    <property type="match status" value="1"/>
</dbReference>
<evidence type="ECO:0000256" key="4">
    <source>
        <dbReference type="SAM" id="Phobius"/>
    </source>
</evidence>
<dbReference type="STRING" id="1129793.GPLA_0174"/>
<sequence length="390" mass="42415">MRDQLSKVNVYIAGICSLIVTAGVARFSYTSLLPLMQSTAGLTEVGGGWLATINYLGYLVGVLIVSKLNNIKHKYVLYRLYLVLAVLTTAAMALTTDIYLWAILRFVSGICTSAGFIIASGLILKWLVHQGERGELGIHFSGIGLSIFIAAALVEVLLKLSVSWQYQWIYLSLMAVVFAIPAWIWMPDPARNMQNLLVTKVVDHPPSKTFTWLIMAAYFCAGYGYVVSATFIVDIVEGLPALKGHGQQVFIILGLAATPAVLLADRVARKWGYLRTLFLAYTLQIVGIILPTLSDNLLVIAISAILFGATFVAIVSLVLTMAGHFYPSNPAKFMGKMTLTYGVAQIIAPASTGLLAAWLGNYNFGLYLSAGTMLIGSLLVTYLIKRDENP</sequence>
<dbReference type="AlphaFoldDB" id="K7A6K6"/>
<dbReference type="Gene3D" id="1.20.1250.20">
    <property type="entry name" value="MFS general substrate transporter like domains"/>
    <property type="match status" value="2"/>
</dbReference>